<feature type="chain" id="PRO_5037157513" description="Glucose/Sorbosone dehydrogenase domain-containing protein" evidence="2">
    <location>
        <begin position="42"/>
        <end position="889"/>
    </location>
</feature>
<dbReference type="EMBL" id="BMXA01000002">
    <property type="protein sequence ID" value="GHA04338.1"/>
    <property type="molecule type" value="Genomic_DNA"/>
</dbReference>
<accession>A0A918RQ21</accession>
<feature type="domain" description="GH29D-like beta-sandwich" evidence="4">
    <location>
        <begin position="434"/>
        <end position="493"/>
    </location>
</feature>
<dbReference type="PANTHER" id="PTHR19328:SF13">
    <property type="entry name" value="HIPL1 PROTEIN"/>
    <property type="match status" value="1"/>
</dbReference>
<evidence type="ECO:0000313" key="6">
    <source>
        <dbReference type="Proteomes" id="UP000614811"/>
    </source>
</evidence>
<evidence type="ECO:0000313" key="5">
    <source>
        <dbReference type="EMBL" id="GHA04338.1"/>
    </source>
</evidence>
<dbReference type="InterPro" id="IPR012938">
    <property type="entry name" value="Glc/Sorbosone_DH"/>
</dbReference>
<keyword evidence="1 2" id="KW-0732">Signal</keyword>
<feature type="domain" description="Glucose/Sorbosone dehydrogenase" evidence="3">
    <location>
        <begin position="57"/>
        <end position="292"/>
    </location>
</feature>
<reference evidence="5" key="1">
    <citation type="journal article" date="2014" name="Int. J. Syst. Evol. Microbiol.">
        <title>Complete genome sequence of Corynebacterium casei LMG S-19264T (=DSM 44701T), isolated from a smear-ripened cheese.</title>
        <authorList>
            <consortium name="US DOE Joint Genome Institute (JGI-PGF)"/>
            <person name="Walter F."/>
            <person name="Albersmeier A."/>
            <person name="Kalinowski J."/>
            <person name="Ruckert C."/>
        </authorList>
    </citation>
    <scope>NUCLEOTIDE SEQUENCE</scope>
    <source>
        <strain evidence="5">KCTC 12711</strain>
    </source>
</reference>
<comment type="caution">
    <text evidence="5">The sequence shown here is derived from an EMBL/GenBank/DDBJ whole genome shotgun (WGS) entry which is preliminary data.</text>
</comment>
<dbReference type="Pfam" id="PF13290">
    <property type="entry name" value="CHB_HEX_C_1"/>
    <property type="match status" value="1"/>
</dbReference>
<dbReference type="PANTHER" id="PTHR19328">
    <property type="entry name" value="HEDGEHOG-INTERACTING PROTEIN"/>
    <property type="match status" value="1"/>
</dbReference>
<keyword evidence="6" id="KW-1185">Reference proteome</keyword>
<organism evidence="5 6">
    <name type="scientific">Arenicella chitinivorans</name>
    <dbReference type="NCBI Taxonomy" id="1329800"/>
    <lineage>
        <taxon>Bacteria</taxon>
        <taxon>Pseudomonadati</taxon>
        <taxon>Pseudomonadota</taxon>
        <taxon>Gammaproteobacteria</taxon>
        <taxon>Arenicellales</taxon>
        <taxon>Arenicellaceae</taxon>
        <taxon>Arenicella</taxon>
    </lineage>
</organism>
<proteinExistence type="predicted"/>
<evidence type="ECO:0000259" key="4">
    <source>
        <dbReference type="Pfam" id="PF13290"/>
    </source>
</evidence>
<name>A0A918RQ21_9GAMM</name>
<dbReference type="GO" id="GO:0005509">
    <property type="term" value="F:calcium ion binding"/>
    <property type="evidence" value="ECO:0007669"/>
    <property type="project" value="InterPro"/>
</dbReference>
<dbReference type="Gene3D" id="2.60.40.10">
    <property type="entry name" value="Immunoglobulins"/>
    <property type="match status" value="1"/>
</dbReference>
<evidence type="ECO:0000256" key="2">
    <source>
        <dbReference type="SAM" id="SignalP"/>
    </source>
</evidence>
<dbReference type="InterPro" id="IPR011041">
    <property type="entry name" value="Quinoprot_gluc/sorb_DH_b-prop"/>
</dbReference>
<dbReference type="RefSeq" id="WP_189399145.1">
    <property type="nucleotide sequence ID" value="NZ_BMXA01000002.1"/>
</dbReference>
<gene>
    <name evidence="5" type="ORF">GCM10008090_12100</name>
</gene>
<dbReference type="InterPro" id="IPR059177">
    <property type="entry name" value="GH29D-like_dom"/>
</dbReference>
<dbReference type="Pfam" id="PF07995">
    <property type="entry name" value="GSDH"/>
    <property type="match status" value="1"/>
</dbReference>
<dbReference type="Pfam" id="PF02412">
    <property type="entry name" value="TSP_3"/>
    <property type="match status" value="1"/>
</dbReference>
<dbReference type="SUPFAM" id="SSF49899">
    <property type="entry name" value="Concanavalin A-like lectins/glucanases"/>
    <property type="match status" value="1"/>
</dbReference>
<dbReference type="Gene3D" id="2.60.120.200">
    <property type="match status" value="1"/>
</dbReference>
<dbReference type="GO" id="GO:0007155">
    <property type="term" value="P:cell adhesion"/>
    <property type="evidence" value="ECO:0007669"/>
    <property type="project" value="InterPro"/>
</dbReference>
<dbReference type="InterPro" id="IPR013783">
    <property type="entry name" value="Ig-like_fold"/>
</dbReference>
<evidence type="ECO:0000259" key="3">
    <source>
        <dbReference type="Pfam" id="PF07995"/>
    </source>
</evidence>
<feature type="signal peptide" evidence="2">
    <location>
        <begin position="1"/>
        <end position="41"/>
    </location>
</feature>
<evidence type="ECO:0008006" key="7">
    <source>
        <dbReference type="Google" id="ProtNLM"/>
    </source>
</evidence>
<protein>
    <recommendedName>
        <fullName evidence="7">Glucose/Sorbosone dehydrogenase domain-containing protein</fullName>
    </recommendedName>
</protein>
<dbReference type="InterPro" id="IPR003367">
    <property type="entry name" value="Thrombospondin_3-like_rpt"/>
</dbReference>
<dbReference type="Gene3D" id="2.120.10.30">
    <property type="entry name" value="TolB, C-terminal domain"/>
    <property type="match status" value="1"/>
</dbReference>
<reference evidence="5" key="2">
    <citation type="submission" date="2020-09" db="EMBL/GenBank/DDBJ databases">
        <authorList>
            <person name="Sun Q."/>
            <person name="Kim S."/>
        </authorList>
    </citation>
    <scope>NUCLEOTIDE SEQUENCE</scope>
    <source>
        <strain evidence="5">KCTC 12711</strain>
    </source>
</reference>
<dbReference type="SUPFAM" id="SSF103647">
    <property type="entry name" value="TSP type-3 repeat"/>
    <property type="match status" value="1"/>
</dbReference>
<evidence type="ECO:0000256" key="1">
    <source>
        <dbReference type="ARBA" id="ARBA00022729"/>
    </source>
</evidence>
<dbReference type="InterPro" id="IPR013320">
    <property type="entry name" value="ConA-like_dom_sf"/>
</dbReference>
<sequence length="889" mass="94779">MCLSQSGLLNWLASRYCERTLGRAAKTLLILLLSTSGSAFAFTLPANFSDQTVIENLQDPDGFAFSPDGRLFISERITGRLRVAKYNATNDTWTLNSEPFYNFNTPRGTNGQPEARRSGGLRDIAFDPNFASNGFVYAFYMADSSLHNRVVRIQASAENPDLALAGEVLLLDLPFNDTASSGSHNGGALEFGSDGALYITTGDGWEGEFAGDPVQSLTTFTGKVLRINHDGSVPNDNPFYSQTTGDYRAIYALGLRNPYSISRHPDTGVLYLNEARGSNKDRVYELVAGANYQHEGSGIGTAMAPWATAADAGGELITGGAWMPEAGLGGFPAEYHGRYFAVLWGGNNTPTGRINTILSNTDPTVTTFATGLGVSGSNGIAVKPVIGRFHSSGDLYYMLTTYATSSGQIRRVQYTALETVASPVILPNGAVSLDPVSVSMSTPTTDAEIRYTLDNTAPTPASTLYTAPFELTESQVVRARAYKANLNNSSEVSAVFVIGDSSENQPPNVNAGPNKVGYLGQTINLDGSASFDPDGNDDFLTGEQWTQLAGPSVLIQDATEEIAYFTPTEYGVYRFRLEISDGVDSGVDEVRIAIIRPGRVNSGVQVLYTFQDGEGSVTVADVSSTGVPLDLTVENPATVAWLPGGGLDLVSASVLRNTDPSRLVNSCKASDELTVEAWTRTDNLAQSGPGPVRMISLSGSTTTRNFTFGQDTDVYEMRLRTTATDANGTPSVETPASTVTSNLNHTVYTRSVDGAASIYVNGVPRVVASVLGEFDNWDTGFDLILGNEASGDRPWLGEFYLVAIYCAALNRAQITQNQAAGLAPFATPSDVDRDGILDIIDNCPAVPNPSQADSDKDDMGDLCDTTAQIHTASCFVIPVNSGKLVTICL</sequence>
<dbReference type="AlphaFoldDB" id="A0A918RQ21"/>
<dbReference type="InterPro" id="IPR028974">
    <property type="entry name" value="TSP_type-3_rpt"/>
</dbReference>
<dbReference type="Pfam" id="PF13385">
    <property type="entry name" value="Laminin_G_3"/>
    <property type="match status" value="1"/>
</dbReference>
<dbReference type="Proteomes" id="UP000614811">
    <property type="component" value="Unassembled WGS sequence"/>
</dbReference>
<dbReference type="SUPFAM" id="SSF50952">
    <property type="entry name" value="Soluble quinoprotein glucose dehydrogenase"/>
    <property type="match status" value="1"/>
</dbReference>
<dbReference type="InterPro" id="IPR011042">
    <property type="entry name" value="6-blade_b-propeller_TolB-like"/>
</dbReference>